<dbReference type="EMBL" id="CP003222">
    <property type="protein sequence ID" value="AEW84966.1"/>
    <property type="molecule type" value="Genomic_DNA"/>
</dbReference>
<evidence type="ECO:0000313" key="2">
    <source>
        <dbReference type="Proteomes" id="UP000005638"/>
    </source>
</evidence>
<reference evidence="1 2" key="1">
    <citation type="journal article" date="2012" name="J. Bacteriol.">
        <title>Genome Sequence of the Fish Pathogen Flavobacterium columnare ATCC 49512.</title>
        <authorList>
            <person name="Tekedar H.C."/>
            <person name="Karsi A."/>
            <person name="Gillaspy A.F."/>
            <person name="Dyer D.W."/>
            <person name="Benton N.R."/>
            <person name="Zaitshik J."/>
            <person name="Vamenta S."/>
            <person name="Banes M.M."/>
            <person name="Gulsoy N."/>
            <person name="Aboko-Cole M."/>
            <person name="Waldbieser G.C."/>
            <person name="Lawrence M.L."/>
        </authorList>
    </citation>
    <scope>NUCLEOTIDE SEQUENCE [LARGE SCALE GENOMIC DNA]</scope>
    <source>
        <strain evidence="2">ATCC 49512 / CIP 103533 / TG 44/87</strain>
    </source>
</reference>
<gene>
    <name evidence="1" type="ordered locus">FCOL_00555</name>
</gene>
<protein>
    <submittedName>
        <fullName evidence="1">Uncharacterized protein</fullName>
    </submittedName>
</protein>
<keyword evidence="2" id="KW-1185">Reference proteome</keyword>
<proteinExistence type="predicted"/>
<evidence type="ECO:0000313" key="1">
    <source>
        <dbReference type="EMBL" id="AEW84966.1"/>
    </source>
</evidence>
<accession>G8X7F2</accession>
<name>G8X7F2_FLACA</name>
<dbReference type="AlphaFoldDB" id="G8X7F2"/>
<organism evidence="1 2">
    <name type="scientific">Flavobacterium columnare (strain ATCC 49512 / CIP 103533 / TG 44/87)</name>
    <dbReference type="NCBI Taxonomy" id="1041826"/>
    <lineage>
        <taxon>Bacteria</taxon>
        <taxon>Pseudomonadati</taxon>
        <taxon>Bacteroidota</taxon>
        <taxon>Flavobacteriia</taxon>
        <taxon>Flavobacteriales</taxon>
        <taxon>Flavobacteriaceae</taxon>
        <taxon>Flavobacterium</taxon>
    </lineage>
</organism>
<dbReference type="eggNOG" id="ENOG5032JIU">
    <property type="taxonomic scope" value="Bacteria"/>
</dbReference>
<dbReference type="STRING" id="1041826.FCOL_00555"/>
<dbReference type="KEGG" id="fco:FCOL_00555"/>
<sequence>MFMIRHIKLQQSKFLVYFFIFLSSFKTDAKVDIKIEKKSNSITSIVDSSTITESKNIPNSENGKTKFELVEVKQISKNKSQDSIISRLKSIKVEIDGNKIFINNVSAKYVSDKSESKQFFGRNYVYNYYTDYLYKNYNIDIKKEVNYIELSYEDAQKYPFKDFFLEGGVTVFANDYLLLQYSDYIITFKKALKKSSEKKSLVVLPFDYQEYLDECYLEDNAKCNEKYPKIIGNELKSVTSLINKKINKNKPDVIYHLDNGGLPFETYVFQIRDENTDYLLNSMIISVGKGQLISEQLIGVQADGDIPENVNYINKSFILSKDLLITIFEMRFSKKYKKLNESYKINSDGKIMKIKK</sequence>
<dbReference type="HOGENOM" id="CLU_777904_0_0_10"/>
<dbReference type="Proteomes" id="UP000005638">
    <property type="component" value="Chromosome"/>
</dbReference>